<dbReference type="InterPro" id="IPR011707">
    <property type="entry name" value="Cu-oxidase-like_N"/>
</dbReference>
<dbReference type="Pfam" id="PF07731">
    <property type="entry name" value="Cu-oxidase_2"/>
    <property type="match status" value="1"/>
</dbReference>
<dbReference type="EC" id="1.10.3.2" evidence="5"/>
<dbReference type="GO" id="GO:0005507">
    <property type="term" value="F:copper ion binding"/>
    <property type="evidence" value="ECO:0007669"/>
    <property type="project" value="InterPro"/>
</dbReference>
<dbReference type="InterPro" id="IPR008972">
    <property type="entry name" value="Cupredoxin"/>
</dbReference>
<dbReference type="Pfam" id="PF00394">
    <property type="entry name" value="Cu-oxidase"/>
    <property type="match status" value="1"/>
</dbReference>
<sequence>MSLIMILFPCALLLLSSYVSAGTIEQTFLVQTQVFNRLCKDQYTTVVNGSLPGPTIYANEGDTIIVHLINDSPYNMSIHWHGVKQTLSCWADGVAFITQCPIQPGQKFVYKFKLSGQEGTLWWHAHLGFYRATVYGAIVIYPKVGTSYPFSKPDEEQLIILGEWWNRNVTELQDELDETGVGPDSSDANLINGFPGDMYSCSLSSDRRRRFLKNQENSSLELSDVGSYPEPGTFRLKVTSGKTYLLRIISASLNPCIFFKIANHNMVIVATDASYTNPFNTDVIIISPGQTIDVLLTANQPPGLYYMTTSVFVNSHVQFRDIPGTAILEYEDVGIFQSVPKLPNIPSHYDRDLFYNSMKHLTSLVSSPFWTPVPLEVDENMFITIGLGFQPCNSRNPNQICAFLEYRMAGSLSNITFKLPTKMSILEAHYNKVDGIYTNNFPNNPPLTFDFTDERYMFDLEKLMTELGTKVKRLKYNSTVEIVFQSTTLFTAENHPMHLHGFNFHILGHGFGNYSPLKHQEKLNLVNPVLASTVSVPGNGWVVIRFRANNPGVWFLHCHNEGHLAIGLATVFIVEDGPTSSTSLPKPPEDYPRC</sequence>
<dbReference type="CDD" id="cd13875">
    <property type="entry name" value="CuRO_2_LCC_plant"/>
    <property type="match status" value="1"/>
</dbReference>
<dbReference type="Proteomes" id="UP001454036">
    <property type="component" value="Unassembled WGS sequence"/>
</dbReference>
<evidence type="ECO:0000259" key="15">
    <source>
        <dbReference type="Pfam" id="PF00394"/>
    </source>
</evidence>
<organism evidence="18 19">
    <name type="scientific">Lithospermum erythrorhizon</name>
    <name type="common">Purple gromwell</name>
    <name type="synonym">Lithospermum officinale var. erythrorhizon</name>
    <dbReference type="NCBI Taxonomy" id="34254"/>
    <lineage>
        <taxon>Eukaryota</taxon>
        <taxon>Viridiplantae</taxon>
        <taxon>Streptophyta</taxon>
        <taxon>Embryophyta</taxon>
        <taxon>Tracheophyta</taxon>
        <taxon>Spermatophyta</taxon>
        <taxon>Magnoliopsida</taxon>
        <taxon>eudicotyledons</taxon>
        <taxon>Gunneridae</taxon>
        <taxon>Pentapetalae</taxon>
        <taxon>asterids</taxon>
        <taxon>lamiids</taxon>
        <taxon>Boraginales</taxon>
        <taxon>Boraginaceae</taxon>
        <taxon>Boraginoideae</taxon>
        <taxon>Lithospermeae</taxon>
        <taxon>Lithospermum</taxon>
    </lineage>
</organism>
<evidence type="ECO:0000256" key="8">
    <source>
        <dbReference type="ARBA" id="ARBA00022723"/>
    </source>
</evidence>
<feature type="chain" id="PRO_5043495207" description="laccase" evidence="14">
    <location>
        <begin position="22"/>
        <end position="594"/>
    </location>
</feature>
<dbReference type="AlphaFoldDB" id="A0AAV3QDZ8"/>
<comment type="caution">
    <text evidence="18">The sequence shown here is derived from an EMBL/GenBank/DDBJ whole genome shotgun (WGS) entry which is preliminary data.</text>
</comment>
<dbReference type="InterPro" id="IPR001117">
    <property type="entry name" value="Cu-oxidase_2nd"/>
</dbReference>
<gene>
    <name evidence="18" type="ORF">LIER_18449</name>
</gene>
<evidence type="ECO:0000313" key="19">
    <source>
        <dbReference type="Proteomes" id="UP001454036"/>
    </source>
</evidence>
<evidence type="ECO:0000256" key="3">
    <source>
        <dbReference type="ARBA" id="ARBA00004271"/>
    </source>
</evidence>
<keyword evidence="8" id="KW-0479">Metal-binding</keyword>
<dbReference type="GO" id="GO:0046274">
    <property type="term" value="P:lignin catabolic process"/>
    <property type="evidence" value="ECO:0007669"/>
    <property type="project" value="UniProtKB-KW"/>
</dbReference>
<reference evidence="18 19" key="1">
    <citation type="submission" date="2024-01" db="EMBL/GenBank/DDBJ databases">
        <title>The complete chloroplast genome sequence of Lithospermum erythrorhizon: insights into the phylogenetic relationship among Boraginaceae species and the maternal lineages of purple gromwells.</title>
        <authorList>
            <person name="Okada T."/>
            <person name="Watanabe K."/>
        </authorList>
    </citation>
    <scope>NUCLEOTIDE SEQUENCE [LARGE SCALE GENOMIC DNA]</scope>
</reference>
<evidence type="ECO:0000259" key="16">
    <source>
        <dbReference type="Pfam" id="PF07731"/>
    </source>
</evidence>
<evidence type="ECO:0000256" key="14">
    <source>
        <dbReference type="SAM" id="SignalP"/>
    </source>
</evidence>
<dbReference type="InterPro" id="IPR034288">
    <property type="entry name" value="CuRO_1_LCC"/>
</dbReference>
<evidence type="ECO:0000256" key="12">
    <source>
        <dbReference type="ARBA" id="ARBA00023180"/>
    </source>
</evidence>
<dbReference type="PANTHER" id="PTHR11709">
    <property type="entry name" value="MULTI-COPPER OXIDASE"/>
    <property type="match status" value="1"/>
</dbReference>
<evidence type="ECO:0000256" key="6">
    <source>
        <dbReference type="ARBA" id="ARBA00022523"/>
    </source>
</evidence>
<dbReference type="PANTHER" id="PTHR11709:SF9">
    <property type="entry name" value="LACCASE-7"/>
    <property type="match status" value="1"/>
</dbReference>
<comment type="catalytic activity">
    <reaction evidence="1">
        <text>4 hydroquinone + O2 = 4 benzosemiquinone + 2 H2O</text>
        <dbReference type="Rhea" id="RHEA:11276"/>
        <dbReference type="ChEBI" id="CHEBI:15377"/>
        <dbReference type="ChEBI" id="CHEBI:15379"/>
        <dbReference type="ChEBI" id="CHEBI:17594"/>
        <dbReference type="ChEBI" id="CHEBI:17977"/>
        <dbReference type="EC" id="1.10.3.2"/>
    </reaction>
</comment>
<dbReference type="InterPro" id="IPR002355">
    <property type="entry name" value="Cu_oxidase_Cu_BS"/>
</dbReference>
<dbReference type="GO" id="GO:0048046">
    <property type="term" value="C:apoplast"/>
    <property type="evidence" value="ECO:0007669"/>
    <property type="project" value="UniProtKB-SubCell"/>
</dbReference>
<evidence type="ECO:0000256" key="9">
    <source>
        <dbReference type="ARBA" id="ARBA00022737"/>
    </source>
</evidence>
<dbReference type="GO" id="GO:0052716">
    <property type="term" value="F:hydroquinone:oxygen oxidoreductase activity"/>
    <property type="evidence" value="ECO:0007669"/>
    <property type="project" value="UniProtKB-EC"/>
</dbReference>
<keyword evidence="7" id="KW-0964">Secreted</keyword>
<keyword evidence="9" id="KW-0677">Repeat</keyword>
<comment type="cofactor">
    <cofactor evidence="2">
        <name>Cu cation</name>
        <dbReference type="ChEBI" id="CHEBI:23378"/>
    </cofactor>
</comment>
<feature type="domain" description="Plastocyanin-like" evidence="17">
    <location>
        <begin position="30"/>
        <end position="143"/>
    </location>
</feature>
<keyword evidence="12" id="KW-0325">Glycoprotein</keyword>
<accession>A0AAV3QDZ8</accession>
<evidence type="ECO:0000256" key="13">
    <source>
        <dbReference type="ARBA" id="ARBA00023185"/>
    </source>
</evidence>
<keyword evidence="10" id="KW-0560">Oxidoreductase</keyword>
<comment type="subcellular location">
    <subcellularLocation>
        <location evidence="3">Secreted</location>
        <location evidence="3">Extracellular space</location>
        <location evidence="3">Apoplast</location>
    </subcellularLocation>
</comment>
<keyword evidence="13" id="KW-0439">Lignin degradation</keyword>
<dbReference type="CDD" id="cd13849">
    <property type="entry name" value="CuRO_1_LCC_plant"/>
    <property type="match status" value="1"/>
</dbReference>
<comment type="similarity">
    <text evidence="4">Belongs to the multicopper oxidase family.</text>
</comment>
<keyword evidence="14" id="KW-0732">Signal</keyword>
<name>A0AAV3QDZ8_LITER</name>
<evidence type="ECO:0000256" key="10">
    <source>
        <dbReference type="ARBA" id="ARBA00023002"/>
    </source>
</evidence>
<evidence type="ECO:0000256" key="5">
    <source>
        <dbReference type="ARBA" id="ARBA00012297"/>
    </source>
</evidence>
<keyword evidence="19" id="KW-1185">Reference proteome</keyword>
<proteinExistence type="inferred from homology"/>
<feature type="signal peptide" evidence="14">
    <location>
        <begin position="1"/>
        <end position="21"/>
    </location>
</feature>
<dbReference type="InterPro" id="IPR011706">
    <property type="entry name" value="Cu-oxidase_C"/>
</dbReference>
<evidence type="ECO:0000259" key="17">
    <source>
        <dbReference type="Pfam" id="PF07732"/>
    </source>
</evidence>
<dbReference type="Pfam" id="PF07732">
    <property type="entry name" value="Cu-oxidase_3"/>
    <property type="match status" value="1"/>
</dbReference>
<dbReference type="PROSITE" id="PS00080">
    <property type="entry name" value="MULTICOPPER_OXIDASE2"/>
    <property type="match status" value="1"/>
</dbReference>
<dbReference type="SUPFAM" id="SSF49503">
    <property type="entry name" value="Cupredoxins"/>
    <property type="match status" value="3"/>
</dbReference>
<dbReference type="InterPro" id="IPR045087">
    <property type="entry name" value="Cu-oxidase_fam"/>
</dbReference>
<feature type="domain" description="Plastocyanin-like" evidence="15">
    <location>
        <begin position="156"/>
        <end position="331"/>
    </location>
</feature>
<evidence type="ECO:0000256" key="7">
    <source>
        <dbReference type="ARBA" id="ARBA00022525"/>
    </source>
</evidence>
<evidence type="ECO:0000313" key="18">
    <source>
        <dbReference type="EMBL" id="GAA0162334.1"/>
    </source>
</evidence>
<dbReference type="InterPro" id="IPR033138">
    <property type="entry name" value="Cu_oxidase_CS"/>
</dbReference>
<dbReference type="EMBL" id="BAABME010004427">
    <property type="protein sequence ID" value="GAA0162334.1"/>
    <property type="molecule type" value="Genomic_DNA"/>
</dbReference>
<evidence type="ECO:0000256" key="1">
    <source>
        <dbReference type="ARBA" id="ARBA00000349"/>
    </source>
</evidence>
<evidence type="ECO:0000256" key="4">
    <source>
        <dbReference type="ARBA" id="ARBA00010609"/>
    </source>
</evidence>
<evidence type="ECO:0000256" key="11">
    <source>
        <dbReference type="ARBA" id="ARBA00023008"/>
    </source>
</evidence>
<keyword evidence="6" id="KW-0052">Apoplast</keyword>
<keyword evidence="11" id="KW-0186">Copper</keyword>
<protein>
    <recommendedName>
        <fullName evidence="5">laccase</fullName>
        <ecNumber evidence="5">1.10.3.2</ecNumber>
    </recommendedName>
</protein>
<dbReference type="Gene3D" id="2.60.40.420">
    <property type="entry name" value="Cupredoxins - blue copper proteins"/>
    <property type="match status" value="3"/>
</dbReference>
<evidence type="ECO:0000256" key="2">
    <source>
        <dbReference type="ARBA" id="ARBA00001935"/>
    </source>
</evidence>
<dbReference type="PROSITE" id="PS00079">
    <property type="entry name" value="MULTICOPPER_OXIDASE1"/>
    <property type="match status" value="1"/>
</dbReference>
<dbReference type="InterPro" id="IPR034285">
    <property type="entry name" value="CuRO_2_LCC"/>
</dbReference>
<feature type="domain" description="Plastocyanin-like" evidence="16">
    <location>
        <begin position="441"/>
        <end position="576"/>
    </location>
</feature>